<sequence>MALSRPKLEAALAKHESLPIKTGLVDKRKMADNTWPRIILLTVAARTAASLLTQSRLTCFWIKQRNCDTQSLKSDTTSQHRLQYVSSLR</sequence>
<accession>A0AAV4B6P0</accession>
<keyword evidence="2" id="KW-1185">Reference proteome</keyword>
<dbReference type="EMBL" id="BLXT01004656">
    <property type="protein sequence ID" value="GFO16270.1"/>
    <property type="molecule type" value="Genomic_DNA"/>
</dbReference>
<proteinExistence type="predicted"/>
<comment type="caution">
    <text evidence="1">The sequence shown here is derived from an EMBL/GenBank/DDBJ whole genome shotgun (WGS) entry which is preliminary data.</text>
</comment>
<name>A0AAV4B6P0_9GAST</name>
<evidence type="ECO:0000313" key="2">
    <source>
        <dbReference type="Proteomes" id="UP000735302"/>
    </source>
</evidence>
<dbReference type="Proteomes" id="UP000735302">
    <property type="component" value="Unassembled WGS sequence"/>
</dbReference>
<protein>
    <submittedName>
        <fullName evidence="1">Uncharacterized protein</fullName>
    </submittedName>
</protein>
<organism evidence="1 2">
    <name type="scientific">Plakobranchus ocellatus</name>
    <dbReference type="NCBI Taxonomy" id="259542"/>
    <lineage>
        <taxon>Eukaryota</taxon>
        <taxon>Metazoa</taxon>
        <taxon>Spiralia</taxon>
        <taxon>Lophotrochozoa</taxon>
        <taxon>Mollusca</taxon>
        <taxon>Gastropoda</taxon>
        <taxon>Heterobranchia</taxon>
        <taxon>Euthyneura</taxon>
        <taxon>Panpulmonata</taxon>
        <taxon>Sacoglossa</taxon>
        <taxon>Placobranchoidea</taxon>
        <taxon>Plakobranchidae</taxon>
        <taxon>Plakobranchus</taxon>
    </lineage>
</organism>
<evidence type="ECO:0000313" key="1">
    <source>
        <dbReference type="EMBL" id="GFO16270.1"/>
    </source>
</evidence>
<gene>
    <name evidence="1" type="ORF">PoB_004277500</name>
</gene>
<reference evidence="1 2" key="1">
    <citation type="journal article" date="2021" name="Elife">
        <title>Chloroplast acquisition without the gene transfer in kleptoplastic sea slugs, Plakobranchus ocellatus.</title>
        <authorList>
            <person name="Maeda T."/>
            <person name="Takahashi S."/>
            <person name="Yoshida T."/>
            <person name="Shimamura S."/>
            <person name="Takaki Y."/>
            <person name="Nagai Y."/>
            <person name="Toyoda A."/>
            <person name="Suzuki Y."/>
            <person name="Arimoto A."/>
            <person name="Ishii H."/>
            <person name="Satoh N."/>
            <person name="Nishiyama T."/>
            <person name="Hasebe M."/>
            <person name="Maruyama T."/>
            <person name="Minagawa J."/>
            <person name="Obokata J."/>
            <person name="Shigenobu S."/>
        </authorList>
    </citation>
    <scope>NUCLEOTIDE SEQUENCE [LARGE SCALE GENOMIC DNA]</scope>
</reference>
<dbReference type="AlphaFoldDB" id="A0AAV4B6P0"/>